<name>J5JH22_BEAB2</name>
<organism evidence="3 4">
    <name type="scientific">Beauveria bassiana (strain ARSEF 2860)</name>
    <name type="common">White muscardine disease fungus</name>
    <name type="synonym">Tritirachium shiotae</name>
    <dbReference type="NCBI Taxonomy" id="655819"/>
    <lineage>
        <taxon>Eukaryota</taxon>
        <taxon>Fungi</taxon>
        <taxon>Dikarya</taxon>
        <taxon>Ascomycota</taxon>
        <taxon>Pezizomycotina</taxon>
        <taxon>Sordariomycetes</taxon>
        <taxon>Hypocreomycetidae</taxon>
        <taxon>Hypocreales</taxon>
        <taxon>Cordycipitaceae</taxon>
        <taxon>Beauveria</taxon>
    </lineage>
</organism>
<dbReference type="InterPro" id="IPR014756">
    <property type="entry name" value="Ig_E-set"/>
</dbReference>
<dbReference type="SUPFAM" id="SSF81296">
    <property type="entry name" value="E set domains"/>
    <property type="match status" value="1"/>
</dbReference>
<feature type="compositionally biased region" description="Basic residues" evidence="1">
    <location>
        <begin position="149"/>
        <end position="159"/>
    </location>
</feature>
<evidence type="ECO:0000313" key="4">
    <source>
        <dbReference type="Proteomes" id="UP000002762"/>
    </source>
</evidence>
<dbReference type="InterPro" id="IPR050357">
    <property type="entry name" value="Arrestin_domain-protein"/>
</dbReference>
<feature type="region of interest" description="Disordered" evidence="1">
    <location>
        <begin position="413"/>
        <end position="454"/>
    </location>
</feature>
<dbReference type="GO" id="GO:0030674">
    <property type="term" value="F:protein-macromolecule adaptor activity"/>
    <property type="evidence" value="ECO:0007669"/>
    <property type="project" value="TreeGrafter"/>
</dbReference>
<dbReference type="InterPro" id="IPR011021">
    <property type="entry name" value="Arrestin-like_N"/>
</dbReference>
<keyword evidence="4" id="KW-1185">Reference proteome</keyword>
<accession>J5JH22</accession>
<dbReference type="Pfam" id="PF00339">
    <property type="entry name" value="Arrestin_N"/>
    <property type="match status" value="1"/>
</dbReference>
<feature type="domain" description="Arrestin-like N-terminal" evidence="2">
    <location>
        <begin position="190"/>
        <end position="310"/>
    </location>
</feature>
<protein>
    <submittedName>
        <fullName evidence="3">Arrestin-like protein</fullName>
    </submittedName>
</protein>
<dbReference type="InParanoid" id="J5JH22"/>
<proteinExistence type="predicted"/>
<dbReference type="Gene3D" id="2.60.40.640">
    <property type="match status" value="1"/>
</dbReference>
<dbReference type="Proteomes" id="UP000002762">
    <property type="component" value="Unassembled WGS sequence"/>
</dbReference>
<sequence>MSIKALSQCATKPAATLKGFLVSKLPTTLAKPVALPFDITLILSDVTLVRRNHARAQKQSNIPIANSRSLQVCEQACATWATAACIPAATHLSATLLRGLGGRVLLAMMRRRHLSPSRPPTRLRAKIWHNGNANKSRFRIASFAHHLGRRHPRRSHFRNPSKNPSTSIWRQLPRTADATVGAQTATMSMRITLDNQPEFFTNLDIISGQVLLNLNRPEQIGGIVVKLEGVSNTILQPQYPFENGRDGRDGYSTSNAAINSESHKILYKVQQVFPDEYHSSTNSPFGSFPLYPGQHQFPFKFKMPINNACSDSHAMASLANQSLSGAGMFGARGIRLMDGTKQLYLKHVTKTLPPSLSGVYDDAEIRYYIKVTVQRPGILKENWRFQLGFKFMPIEPPRSPPRGQESFARRPFSFAFRPPSPQGKPKGSLFGTKKNSFESESSADPPPPPQSVELSARLPHPLVLTCNRPVPLRLIAKKLVNNPQQVYLTSIQIDLIGTTILSAHGQILQKSNRWVIASNPLLEVPLITPTGEVGSEIIVPDEPWSQKPLPNTVAPSFTTCNISRRYEVQILVTLRLGKKNARRIPESITLPLHFANVEVFSGVKPPRELVEAATNAGFSQGELRPHLPPRQSVSGPSGTAAHQAPPLPLRRPSGAVQPPPAAQPDEYEDAPPSYSEAMAESASMPFDQDNPRPPFSGVTAENAPSQLPPHKN</sequence>
<dbReference type="GeneID" id="19889165"/>
<gene>
    <name evidence="3" type="ORF">BBA_06153</name>
</gene>
<dbReference type="GO" id="GO:0070086">
    <property type="term" value="P:ubiquitin-dependent endocytosis"/>
    <property type="evidence" value="ECO:0007669"/>
    <property type="project" value="TreeGrafter"/>
</dbReference>
<feature type="region of interest" description="Disordered" evidence="1">
    <location>
        <begin position="149"/>
        <end position="168"/>
    </location>
</feature>
<dbReference type="InterPro" id="IPR014752">
    <property type="entry name" value="Arrestin-like_C"/>
</dbReference>
<feature type="compositionally biased region" description="Low complexity" evidence="1">
    <location>
        <begin position="670"/>
        <end position="685"/>
    </location>
</feature>
<dbReference type="STRING" id="655819.J5JH22"/>
<feature type="region of interest" description="Disordered" evidence="1">
    <location>
        <begin position="620"/>
        <end position="712"/>
    </location>
</feature>
<dbReference type="HOGENOM" id="CLU_016622_2_0_1"/>
<dbReference type="PANTHER" id="PTHR11188:SF166">
    <property type="entry name" value="ARRESTIN (OR S-ANTIGEN), N-TERMINAL DOMAIN PROTEIN (AFU_ORTHOLOGUE AFUA_7G02050)"/>
    <property type="match status" value="1"/>
</dbReference>
<dbReference type="GO" id="GO:0005886">
    <property type="term" value="C:plasma membrane"/>
    <property type="evidence" value="ECO:0007669"/>
    <property type="project" value="TreeGrafter"/>
</dbReference>
<dbReference type="CDD" id="cd22952">
    <property type="entry name" value="ART10-like"/>
    <property type="match status" value="1"/>
</dbReference>
<dbReference type="RefSeq" id="XP_008599472.1">
    <property type="nucleotide sequence ID" value="XM_008601250.1"/>
</dbReference>
<dbReference type="GO" id="GO:0005829">
    <property type="term" value="C:cytosol"/>
    <property type="evidence" value="ECO:0007669"/>
    <property type="project" value="TreeGrafter"/>
</dbReference>
<evidence type="ECO:0000256" key="1">
    <source>
        <dbReference type="SAM" id="MobiDB-lite"/>
    </source>
</evidence>
<dbReference type="OrthoDB" id="3365616at2759"/>
<dbReference type="EMBL" id="JH725166">
    <property type="protein sequence ID" value="EJP64978.1"/>
    <property type="molecule type" value="Genomic_DNA"/>
</dbReference>
<reference evidence="3 4" key="1">
    <citation type="journal article" date="2012" name="Sci. Rep.">
        <title>Genomic perspectives on the evolution of fungal entomopathogenicity in Beauveria bassiana.</title>
        <authorList>
            <person name="Xiao G."/>
            <person name="Ying S.H."/>
            <person name="Zheng P."/>
            <person name="Wang Z.L."/>
            <person name="Zhang S."/>
            <person name="Xie X.Q."/>
            <person name="Shang Y."/>
            <person name="St Leger R.J."/>
            <person name="Zhao G.P."/>
            <person name="Wang C."/>
            <person name="Feng M.G."/>
        </authorList>
    </citation>
    <scope>NUCLEOTIDE SEQUENCE [LARGE SCALE GENOMIC DNA]</scope>
    <source>
        <strain evidence="3 4">ARSEF 2860</strain>
    </source>
</reference>
<evidence type="ECO:0000259" key="2">
    <source>
        <dbReference type="Pfam" id="PF00339"/>
    </source>
</evidence>
<dbReference type="PANTHER" id="PTHR11188">
    <property type="entry name" value="ARRESTIN DOMAIN CONTAINING PROTEIN"/>
    <property type="match status" value="1"/>
</dbReference>
<dbReference type="GO" id="GO:0031625">
    <property type="term" value="F:ubiquitin protein ligase binding"/>
    <property type="evidence" value="ECO:0007669"/>
    <property type="project" value="TreeGrafter"/>
</dbReference>
<evidence type="ECO:0000313" key="3">
    <source>
        <dbReference type="EMBL" id="EJP64978.1"/>
    </source>
</evidence>
<dbReference type="AlphaFoldDB" id="J5JH22"/>